<name>A0A1W6WYA8_BACTU</name>
<comment type="similarity">
    <text evidence="1">Belongs to the zeta toxin family.</text>
</comment>
<dbReference type="EC" id="2.7.1.176" evidence="2"/>
<dbReference type="InterPro" id="IPR044802">
    <property type="entry name" value="NADKc-like"/>
</dbReference>
<geneLocation type="plasmid" evidence="8 9">
    <name>poh1</name>
</geneLocation>
<evidence type="ECO:0000313" key="9">
    <source>
        <dbReference type="Proteomes" id="UP000194143"/>
    </source>
</evidence>
<evidence type="ECO:0000256" key="6">
    <source>
        <dbReference type="ARBA" id="ARBA00048178"/>
    </source>
</evidence>
<dbReference type="GO" id="GO:0005524">
    <property type="term" value="F:ATP binding"/>
    <property type="evidence" value="ECO:0007669"/>
    <property type="project" value="UniProtKB-KW"/>
</dbReference>
<feature type="domain" description="Zeta toxin" evidence="7">
    <location>
        <begin position="32"/>
        <end position="210"/>
    </location>
</feature>
<dbReference type="PANTHER" id="PTHR31153:SF1">
    <property type="entry name" value="CALMODULIN CALCIUM-DEPENDENT NAD KINASE"/>
    <property type="match status" value="1"/>
</dbReference>
<dbReference type="GO" id="GO:0016301">
    <property type="term" value="F:kinase activity"/>
    <property type="evidence" value="ECO:0007669"/>
    <property type="project" value="InterPro"/>
</dbReference>
<evidence type="ECO:0000256" key="4">
    <source>
        <dbReference type="ARBA" id="ARBA00022840"/>
    </source>
</evidence>
<dbReference type="GeneID" id="67469874"/>
<evidence type="ECO:0000256" key="5">
    <source>
        <dbReference type="ARBA" id="ARBA00032897"/>
    </source>
</evidence>
<dbReference type="RefSeq" id="WP_000805387.1">
    <property type="nucleotide sequence ID" value="NZ_CP021062.1"/>
</dbReference>
<dbReference type="SUPFAM" id="SSF52540">
    <property type="entry name" value="P-loop containing nucleoside triphosphate hydrolases"/>
    <property type="match status" value="1"/>
</dbReference>
<dbReference type="AlphaFoldDB" id="A0A1W6WYA8"/>
<keyword evidence="4" id="KW-0067">ATP-binding</keyword>
<keyword evidence="3" id="KW-0547">Nucleotide-binding</keyword>
<evidence type="ECO:0000256" key="1">
    <source>
        <dbReference type="ARBA" id="ARBA00009104"/>
    </source>
</evidence>
<dbReference type="Pfam" id="PF06414">
    <property type="entry name" value="Zeta_toxin"/>
    <property type="match status" value="1"/>
</dbReference>
<proteinExistence type="inferred from homology"/>
<evidence type="ECO:0000256" key="3">
    <source>
        <dbReference type="ARBA" id="ARBA00022741"/>
    </source>
</evidence>
<organism evidence="8 9">
    <name type="scientific">Bacillus thuringiensis</name>
    <dbReference type="NCBI Taxonomy" id="1428"/>
    <lineage>
        <taxon>Bacteria</taxon>
        <taxon>Bacillati</taxon>
        <taxon>Bacillota</taxon>
        <taxon>Bacilli</taxon>
        <taxon>Bacillales</taxon>
        <taxon>Bacillaceae</taxon>
        <taxon>Bacillus</taxon>
        <taxon>Bacillus cereus group</taxon>
    </lineage>
</organism>
<dbReference type="InterPro" id="IPR027417">
    <property type="entry name" value="P-loop_NTPase"/>
</dbReference>
<gene>
    <name evidence="8" type="ORF">CAB88_31465</name>
</gene>
<reference evidence="8 9" key="1">
    <citation type="submission" date="2017-04" db="EMBL/GenBank/DDBJ databases">
        <title>Complete Genome Sequence of Bacillus thuringiensis type Strain ATCC 10792.</title>
        <authorList>
            <person name="Oh D.-H."/>
            <person name="Park B.-J."/>
            <person name="Shuai W."/>
            <person name="Chelliah R."/>
        </authorList>
    </citation>
    <scope>NUCLEOTIDE SEQUENCE [LARGE SCALE GENOMIC DNA]</scope>
    <source>
        <strain evidence="8 9">ATCC 10792</strain>
        <plasmid evidence="8 9">poh1</plasmid>
    </source>
</reference>
<accession>A0A1W6WYA8</accession>
<evidence type="ECO:0000259" key="7">
    <source>
        <dbReference type="Pfam" id="PF06414"/>
    </source>
</evidence>
<dbReference type="PANTHER" id="PTHR31153">
    <property type="entry name" value="CALMODULIN CALCIUM-DEPENDENT NAD KINASE"/>
    <property type="match status" value="1"/>
</dbReference>
<dbReference type="EMBL" id="CP021062">
    <property type="protein sequence ID" value="ARP61511.1"/>
    <property type="molecule type" value="Genomic_DNA"/>
</dbReference>
<dbReference type="Proteomes" id="UP000194143">
    <property type="component" value="Plasmid poh1"/>
</dbReference>
<evidence type="ECO:0000256" key="2">
    <source>
        <dbReference type="ARBA" id="ARBA00011963"/>
    </source>
</evidence>
<dbReference type="Gene3D" id="3.40.50.300">
    <property type="entry name" value="P-loop containing nucleotide triphosphate hydrolases"/>
    <property type="match status" value="1"/>
</dbReference>
<keyword evidence="8" id="KW-0614">Plasmid</keyword>
<sequence>MKPTREKYVINGEYTIKRKLLHNEIIKLFLNDQPQQEQEPEAILLGGGSAAGKSSIGELVSKGYKHQKQNLVWIDSDKIKEKIPEYQKLIESGNIELMEQAAFLVHDESSDITMKLLKICIKRKLNFMYDGTMKNEVKYRKLIQQLRQADFSIKVIIVDVPIKVALERSNMRFKVTGRLVPEHIIEESHMKVATTFSKIKDLIDCYTLYDNTGKEPEVFAFKESKRVKEIIVDESRNDQFYEKSVLVFR</sequence>
<dbReference type="InterPro" id="IPR010488">
    <property type="entry name" value="Zeta_toxin_domain"/>
</dbReference>
<keyword evidence="9" id="KW-1185">Reference proteome</keyword>
<comment type="catalytic activity">
    <reaction evidence="6">
        <text>UDP-N-acetyl-alpha-D-glucosamine + ATP = UDP-N-acetyl-alpha-D-glucosamine 3'-phosphate + ADP + H(+)</text>
        <dbReference type="Rhea" id="RHEA:32671"/>
        <dbReference type="ChEBI" id="CHEBI:15378"/>
        <dbReference type="ChEBI" id="CHEBI:30616"/>
        <dbReference type="ChEBI" id="CHEBI:57705"/>
        <dbReference type="ChEBI" id="CHEBI:64353"/>
        <dbReference type="ChEBI" id="CHEBI:456216"/>
        <dbReference type="EC" id="2.7.1.176"/>
    </reaction>
</comment>
<protein>
    <recommendedName>
        <fullName evidence="5">UDP-N-acetylglucosamine kinase</fullName>
        <ecNumber evidence="2">2.7.1.176</ecNumber>
    </recommendedName>
    <alternativeName>
        <fullName evidence="5">UDP-N-acetylglucosamine kinase</fullName>
    </alternativeName>
</protein>
<evidence type="ECO:0000313" key="8">
    <source>
        <dbReference type="EMBL" id="ARP61511.1"/>
    </source>
</evidence>